<dbReference type="Gene3D" id="1.20.1070.10">
    <property type="entry name" value="Rhodopsin 7-helix transmembrane proteins"/>
    <property type="match status" value="1"/>
</dbReference>
<dbReference type="Proteomes" id="UP000823941">
    <property type="component" value="Chromosome 12"/>
</dbReference>
<keyword evidence="8" id="KW-1015">Disulfide bond</keyword>
<dbReference type="InterPro" id="IPR005390">
    <property type="entry name" value="NeuromedU_rcpt"/>
</dbReference>
<keyword evidence="7 13" id="KW-0472">Membrane</keyword>
<keyword evidence="11 12" id="KW-0807">Transducer</keyword>
<dbReference type="PANTHER" id="PTHR24243">
    <property type="entry name" value="G-PROTEIN COUPLED RECEPTOR"/>
    <property type="match status" value="1"/>
</dbReference>
<evidence type="ECO:0000256" key="4">
    <source>
        <dbReference type="ARBA" id="ARBA00022692"/>
    </source>
</evidence>
<feature type="transmembrane region" description="Helical" evidence="13">
    <location>
        <begin position="299"/>
        <end position="324"/>
    </location>
</feature>
<feature type="domain" description="G-protein coupled receptors family 1 profile" evidence="14">
    <location>
        <begin position="56"/>
        <end position="325"/>
    </location>
</feature>
<protein>
    <recommendedName>
        <fullName evidence="14">G-protein coupled receptors family 1 profile domain-containing protein</fullName>
    </recommendedName>
</protein>
<dbReference type="PRINTS" id="PR00237">
    <property type="entry name" value="GPCRRHODOPSN"/>
</dbReference>
<feature type="transmembrane region" description="Helical" evidence="13">
    <location>
        <begin position="76"/>
        <end position="95"/>
    </location>
</feature>
<gene>
    <name evidence="15" type="ORF">JYU34_008977</name>
</gene>
<evidence type="ECO:0000256" key="6">
    <source>
        <dbReference type="ARBA" id="ARBA00023040"/>
    </source>
</evidence>
<dbReference type="PROSITE" id="PS50262">
    <property type="entry name" value="G_PROTEIN_RECEP_F1_2"/>
    <property type="match status" value="1"/>
</dbReference>
<dbReference type="SUPFAM" id="SSF81321">
    <property type="entry name" value="Family A G protein-coupled receptor-like"/>
    <property type="match status" value="1"/>
</dbReference>
<feature type="transmembrane region" description="Helical" evidence="13">
    <location>
        <begin position="115"/>
        <end position="136"/>
    </location>
</feature>
<proteinExistence type="inferred from homology"/>
<evidence type="ECO:0000256" key="12">
    <source>
        <dbReference type="RuleBase" id="RU000688"/>
    </source>
</evidence>
<accession>A0ABQ7QM95</accession>
<keyword evidence="9 12" id="KW-0675">Receptor</keyword>
<dbReference type="PANTHER" id="PTHR24243:SF208">
    <property type="entry name" value="PYROKININ-1 RECEPTOR"/>
    <property type="match status" value="1"/>
</dbReference>
<evidence type="ECO:0000256" key="9">
    <source>
        <dbReference type="ARBA" id="ARBA00023170"/>
    </source>
</evidence>
<dbReference type="Pfam" id="PF00001">
    <property type="entry name" value="7tm_1"/>
    <property type="match status" value="1"/>
</dbReference>
<reference evidence="15 16" key="1">
    <citation type="submission" date="2021-06" db="EMBL/GenBank/DDBJ databases">
        <title>A haploid diamondback moth (Plutella xylostella L.) genome assembly resolves 31 chromosomes and identifies a diamide resistance mutation.</title>
        <authorList>
            <person name="Ward C.M."/>
            <person name="Perry K.D."/>
            <person name="Baker G."/>
            <person name="Powis K."/>
            <person name="Heckel D.G."/>
            <person name="Baxter S.W."/>
        </authorList>
    </citation>
    <scope>NUCLEOTIDE SEQUENCE [LARGE SCALE GENOMIC DNA]</scope>
    <source>
        <strain evidence="15 16">LV</strain>
        <tissue evidence="15">Single pupa</tissue>
    </source>
</reference>
<evidence type="ECO:0000313" key="16">
    <source>
        <dbReference type="Proteomes" id="UP000823941"/>
    </source>
</evidence>
<feature type="transmembrane region" description="Helical" evidence="13">
    <location>
        <begin position="261"/>
        <end position="279"/>
    </location>
</feature>
<evidence type="ECO:0000256" key="5">
    <source>
        <dbReference type="ARBA" id="ARBA00022989"/>
    </source>
</evidence>
<evidence type="ECO:0000256" key="10">
    <source>
        <dbReference type="ARBA" id="ARBA00023180"/>
    </source>
</evidence>
<keyword evidence="16" id="KW-1185">Reference proteome</keyword>
<organism evidence="15 16">
    <name type="scientific">Plutella xylostella</name>
    <name type="common">Diamondback moth</name>
    <name type="synonym">Plutella maculipennis</name>
    <dbReference type="NCBI Taxonomy" id="51655"/>
    <lineage>
        <taxon>Eukaryota</taxon>
        <taxon>Metazoa</taxon>
        <taxon>Ecdysozoa</taxon>
        <taxon>Arthropoda</taxon>
        <taxon>Hexapoda</taxon>
        <taxon>Insecta</taxon>
        <taxon>Pterygota</taxon>
        <taxon>Neoptera</taxon>
        <taxon>Endopterygota</taxon>
        <taxon>Lepidoptera</taxon>
        <taxon>Glossata</taxon>
        <taxon>Ditrysia</taxon>
        <taxon>Yponomeutoidea</taxon>
        <taxon>Plutellidae</taxon>
        <taxon>Plutella</taxon>
    </lineage>
</organism>
<feature type="transmembrane region" description="Helical" evidence="13">
    <location>
        <begin position="38"/>
        <end position="64"/>
    </location>
</feature>
<evidence type="ECO:0000256" key="8">
    <source>
        <dbReference type="ARBA" id="ARBA00023157"/>
    </source>
</evidence>
<keyword evidence="10" id="KW-0325">Glycoprotein</keyword>
<feature type="transmembrane region" description="Helical" evidence="13">
    <location>
        <begin position="202"/>
        <end position="223"/>
    </location>
</feature>
<keyword evidence="6 12" id="KW-0297">G-protein coupled receptor</keyword>
<evidence type="ECO:0000259" key="14">
    <source>
        <dbReference type="PROSITE" id="PS50262"/>
    </source>
</evidence>
<evidence type="ECO:0000256" key="2">
    <source>
        <dbReference type="ARBA" id="ARBA00010663"/>
    </source>
</evidence>
<keyword evidence="3" id="KW-1003">Cell membrane</keyword>
<comment type="subcellular location">
    <subcellularLocation>
        <location evidence="1">Cell membrane</location>
        <topology evidence="1">Multi-pass membrane protein</topology>
    </subcellularLocation>
</comment>
<name>A0ABQ7QM95_PLUXY</name>
<dbReference type="PRINTS" id="PR01565">
    <property type="entry name" value="NEUROMEDINUR"/>
</dbReference>
<dbReference type="InterPro" id="IPR000276">
    <property type="entry name" value="GPCR_Rhodpsn"/>
</dbReference>
<sequence>MTLATLNVIQDDLALLLGNLTNVTVRASAYSEPESLDILVSMTVVYAVIFVSGLLGNASTCVVIARNRSMHTATNFYLFSLAVSDLLLLICGLPLELHRLWNPVTFPFGEIACIGLGLASETSTNATVLTITAFTVERYIAICHPFMSHTMSKLSRAVRFIIGIWIFAICMAFPQAMQFGIVALPGHDESACTVKGHGVHQVFVISSFVFFVVPMSVISVLYAQIGLKLRHSSVLHPVKKLSVESGRGARSYRSGASQRRVIRMLVAVALSFFVCWAPFHVQRLLAIYGKNLDHPSDTFVLVYVVLNYISGILYFLSTAINPILYNIMSNKFREAFKTTLAAWFGRRRGGVRMARTYSALLASRRERAATLDPGGRARRLCRLSTASTQLDAPPRAQRFNGRDLLTMSESSSCGRWSLAWRLKVSLEAHAGSTSPESLRSISNSSLREFEEELTGEELTTFMYQVNCDIGGLT</sequence>
<evidence type="ECO:0000256" key="1">
    <source>
        <dbReference type="ARBA" id="ARBA00004651"/>
    </source>
</evidence>
<comment type="caution">
    <text evidence="15">The sequence shown here is derived from an EMBL/GenBank/DDBJ whole genome shotgun (WGS) entry which is preliminary data.</text>
</comment>
<evidence type="ECO:0000256" key="13">
    <source>
        <dbReference type="SAM" id="Phobius"/>
    </source>
</evidence>
<evidence type="ECO:0000256" key="3">
    <source>
        <dbReference type="ARBA" id="ARBA00022475"/>
    </source>
</evidence>
<dbReference type="PROSITE" id="PS00237">
    <property type="entry name" value="G_PROTEIN_RECEP_F1_1"/>
    <property type="match status" value="1"/>
</dbReference>
<dbReference type="InterPro" id="IPR017452">
    <property type="entry name" value="GPCR_Rhodpsn_7TM"/>
</dbReference>
<dbReference type="EMBL" id="JAHIBW010000012">
    <property type="protein sequence ID" value="KAG7306352.1"/>
    <property type="molecule type" value="Genomic_DNA"/>
</dbReference>
<keyword evidence="4 12" id="KW-0812">Transmembrane</keyword>
<keyword evidence="5 13" id="KW-1133">Transmembrane helix</keyword>
<evidence type="ECO:0000256" key="7">
    <source>
        <dbReference type="ARBA" id="ARBA00023136"/>
    </source>
</evidence>
<evidence type="ECO:0000313" key="15">
    <source>
        <dbReference type="EMBL" id="KAG7306352.1"/>
    </source>
</evidence>
<evidence type="ECO:0000256" key="11">
    <source>
        <dbReference type="ARBA" id="ARBA00023224"/>
    </source>
</evidence>
<comment type="similarity">
    <text evidence="2 12">Belongs to the G-protein coupled receptor 1 family.</text>
</comment>
<feature type="transmembrane region" description="Helical" evidence="13">
    <location>
        <begin position="157"/>
        <end position="182"/>
    </location>
</feature>